<dbReference type="EMBL" id="FNJR01000004">
    <property type="protein sequence ID" value="SDP43146.1"/>
    <property type="molecule type" value="Genomic_DNA"/>
</dbReference>
<name>A0A1H0SPN8_9ACTN</name>
<dbReference type="InterPro" id="IPR000792">
    <property type="entry name" value="Tscrpt_reg_LuxR_C"/>
</dbReference>
<dbReference type="STRING" id="405564.SAMN04487905_10480"/>
<keyword evidence="3" id="KW-0418">Kinase</keyword>
<dbReference type="Pfam" id="PF00196">
    <property type="entry name" value="GerE"/>
    <property type="match status" value="1"/>
</dbReference>
<dbReference type="InterPro" id="IPR011990">
    <property type="entry name" value="TPR-like_helical_dom_sf"/>
</dbReference>
<dbReference type="PROSITE" id="PS00622">
    <property type="entry name" value="HTH_LUXR_1"/>
    <property type="match status" value="1"/>
</dbReference>
<dbReference type="SUPFAM" id="SSF48452">
    <property type="entry name" value="TPR-like"/>
    <property type="match status" value="1"/>
</dbReference>
<dbReference type="InterPro" id="IPR036388">
    <property type="entry name" value="WH-like_DNA-bd_sf"/>
</dbReference>
<feature type="region of interest" description="Disordered" evidence="1">
    <location>
        <begin position="413"/>
        <end position="435"/>
    </location>
</feature>
<dbReference type="Gene3D" id="3.40.50.300">
    <property type="entry name" value="P-loop containing nucleotide triphosphate hydrolases"/>
    <property type="match status" value="1"/>
</dbReference>
<accession>A0A1H0SPN8</accession>
<reference evidence="4" key="1">
    <citation type="submission" date="2016-10" db="EMBL/GenBank/DDBJ databases">
        <authorList>
            <person name="Varghese N."/>
            <person name="Submissions S."/>
        </authorList>
    </citation>
    <scope>NUCLEOTIDE SEQUENCE [LARGE SCALE GENOMIC DNA]</scope>
    <source>
        <strain evidence="4">DSM 46732</strain>
    </source>
</reference>
<dbReference type="Proteomes" id="UP000199497">
    <property type="component" value="Unassembled WGS sequence"/>
</dbReference>
<evidence type="ECO:0000259" key="2">
    <source>
        <dbReference type="PROSITE" id="PS50043"/>
    </source>
</evidence>
<evidence type="ECO:0000313" key="4">
    <source>
        <dbReference type="Proteomes" id="UP000199497"/>
    </source>
</evidence>
<evidence type="ECO:0000256" key="1">
    <source>
        <dbReference type="SAM" id="MobiDB-lite"/>
    </source>
</evidence>
<keyword evidence="3" id="KW-0808">Transferase</keyword>
<proteinExistence type="predicted"/>
<gene>
    <name evidence="3" type="ORF">SAMN04487905_10480</name>
</gene>
<keyword evidence="3" id="KW-0723">Serine/threonine-protein kinase</keyword>
<dbReference type="SUPFAM" id="SSF52540">
    <property type="entry name" value="P-loop containing nucleoside triphosphate hydrolases"/>
    <property type="match status" value="1"/>
</dbReference>
<dbReference type="GO" id="GO:0004674">
    <property type="term" value="F:protein serine/threonine kinase activity"/>
    <property type="evidence" value="ECO:0007669"/>
    <property type="project" value="UniProtKB-KW"/>
</dbReference>
<protein>
    <submittedName>
        <fullName evidence="3">Non-specific serine/threonine protein kinase</fullName>
    </submittedName>
</protein>
<evidence type="ECO:0000313" key="3">
    <source>
        <dbReference type="EMBL" id="SDP43146.1"/>
    </source>
</evidence>
<dbReference type="InterPro" id="IPR016032">
    <property type="entry name" value="Sig_transdc_resp-reg_C-effctor"/>
</dbReference>
<keyword evidence="4" id="KW-1185">Reference proteome</keyword>
<dbReference type="SUPFAM" id="SSF46894">
    <property type="entry name" value="C-terminal effector domain of the bipartite response regulators"/>
    <property type="match status" value="1"/>
</dbReference>
<dbReference type="InterPro" id="IPR027417">
    <property type="entry name" value="P-loop_NTPase"/>
</dbReference>
<dbReference type="GO" id="GO:0003677">
    <property type="term" value="F:DNA binding"/>
    <property type="evidence" value="ECO:0007669"/>
    <property type="project" value="InterPro"/>
</dbReference>
<dbReference type="PROSITE" id="PS50043">
    <property type="entry name" value="HTH_LUXR_2"/>
    <property type="match status" value="1"/>
</dbReference>
<dbReference type="AlphaFoldDB" id="A0A1H0SPN8"/>
<dbReference type="Gene3D" id="1.10.10.10">
    <property type="entry name" value="Winged helix-like DNA-binding domain superfamily/Winged helix DNA-binding domain"/>
    <property type="match status" value="1"/>
</dbReference>
<dbReference type="PRINTS" id="PR00038">
    <property type="entry name" value="HTHLUXR"/>
</dbReference>
<dbReference type="CDD" id="cd06170">
    <property type="entry name" value="LuxR_C_like"/>
    <property type="match status" value="1"/>
</dbReference>
<dbReference type="Gene3D" id="1.25.40.10">
    <property type="entry name" value="Tetratricopeptide repeat domain"/>
    <property type="match status" value="2"/>
</dbReference>
<feature type="domain" description="HTH luxR-type" evidence="2">
    <location>
        <begin position="737"/>
        <end position="802"/>
    </location>
</feature>
<dbReference type="PANTHER" id="PTHR47691:SF3">
    <property type="entry name" value="HTH-TYPE TRANSCRIPTIONAL REGULATOR RV0890C-RELATED"/>
    <property type="match status" value="1"/>
</dbReference>
<sequence length="808" mass="89389">MNGGILQGVDSTARARSRAAGGNLPAEVTSFVGRRREITLTKRLLAESRVVTLTGPGGIGKSRLALRVAANMSRSFRDKTWQVELGELRDPDLVPATVTEQLNVPETSGGDELDNLVEHFREREALLVLDNCEHLVRACVDLVDTLTRACPGLRVLATSRQSLGAAGESTLVVPPLQAPDPEQLPAAEAYEQYAAVRLFVDRARAVVPEFEVTPDNAPVLMRLCHRLDGNPLAMELAVVRLRSLSPRQLEERLDERYELLSGGRSGAPPRQQTLRALIDWSYDLCTEPERRAWAHLSVFSGSFDLEAAEYVIDGTTERSHAASLVHALVDKSVLLLERSDGPSRYLLPHTLREYGLEKLWAAGERPEAEARHRHWYTSIVQRFAAEWLGAEQVEWVRRLRTEQANLRAALHSVTEHGDGGGTGGEPHSEEAGSVAGGPAVALRLATALGRYWQLRGAHTEARYWLDRTLALTGTHRAPRERAAALAASAWFTLLHGDVAGARGSLDTATATLRGRDAPLERAHLTRTYGMVALFEQDAANATRLLDDALETFRRGAEKQGELFALIGLGLAHALDGRTRDGLELLDDALAITTGRGEVYWRSWTLWAIGYLKTAEDRLDRAEPALKEALRLQRRLDNRLAIAFSLDTLAWVAHLRGNDRRAARLFGAAGGAWESARSTPNLYATFAEQHRAHLVATREALGDETYGDAFDRGYHWQHDTAIDFALEVKQRSRESSRENVHPMPLTNREREIAQLVAQGRTNKEIAEQLVIALRTVEGHVQHILTKLDFTSRAQIAGWVAEMRSEQGGR</sequence>
<dbReference type="PANTHER" id="PTHR47691">
    <property type="entry name" value="REGULATOR-RELATED"/>
    <property type="match status" value="1"/>
</dbReference>
<organism evidence="3 4">
    <name type="scientific">Actinopolyspora xinjiangensis</name>
    <dbReference type="NCBI Taxonomy" id="405564"/>
    <lineage>
        <taxon>Bacteria</taxon>
        <taxon>Bacillati</taxon>
        <taxon>Actinomycetota</taxon>
        <taxon>Actinomycetes</taxon>
        <taxon>Actinopolysporales</taxon>
        <taxon>Actinopolysporaceae</taxon>
        <taxon>Actinopolyspora</taxon>
    </lineage>
</organism>
<dbReference type="SMART" id="SM00421">
    <property type="entry name" value="HTH_LUXR"/>
    <property type="match status" value="1"/>
</dbReference>
<dbReference type="GO" id="GO:0006355">
    <property type="term" value="P:regulation of DNA-templated transcription"/>
    <property type="evidence" value="ECO:0007669"/>
    <property type="project" value="InterPro"/>
</dbReference>
<feature type="region of interest" description="Disordered" evidence="1">
    <location>
        <begin position="1"/>
        <end position="20"/>
    </location>
</feature>